<dbReference type="EMBL" id="BAABIA010000001">
    <property type="protein sequence ID" value="GAA5132589.1"/>
    <property type="molecule type" value="Genomic_DNA"/>
</dbReference>
<gene>
    <name evidence="3" type="ORF">GCM10023213_00960</name>
</gene>
<keyword evidence="2" id="KW-0812">Transmembrane</keyword>
<dbReference type="RefSeq" id="WP_345734404.1">
    <property type="nucleotide sequence ID" value="NZ_BAABIA010000001.1"/>
</dbReference>
<organism evidence="3 4">
    <name type="scientific">Prosthecobacter algae</name>
    <dbReference type="NCBI Taxonomy" id="1144682"/>
    <lineage>
        <taxon>Bacteria</taxon>
        <taxon>Pseudomonadati</taxon>
        <taxon>Verrucomicrobiota</taxon>
        <taxon>Verrucomicrobiia</taxon>
        <taxon>Verrucomicrobiales</taxon>
        <taxon>Verrucomicrobiaceae</taxon>
        <taxon>Prosthecobacter</taxon>
    </lineage>
</organism>
<feature type="transmembrane region" description="Helical" evidence="2">
    <location>
        <begin position="47"/>
        <end position="66"/>
    </location>
</feature>
<dbReference type="Proteomes" id="UP001499852">
    <property type="component" value="Unassembled WGS sequence"/>
</dbReference>
<evidence type="ECO:0000313" key="3">
    <source>
        <dbReference type="EMBL" id="GAA5132589.1"/>
    </source>
</evidence>
<evidence type="ECO:0000313" key="4">
    <source>
        <dbReference type="Proteomes" id="UP001499852"/>
    </source>
</evidence>
<reference evidence="4" key="1">
    <citation type="journal article" date="2019" name="Int. J. Syst. Evol. Microbiol.">
        <title>The Global Catalogue of Microorganisms (GCM) 10K type strain sequencing project: providing services to taxonomists for standard genome sequencing and annotation.</title>
        <authorList>
            <consortium name="The Broad Institute Genomics Platform"/>
            <consortium name="The Broad Institute Genome Sequencing Center for Infectious Disease"/>
            <person name="Wu L."/>
            <person name="Ma J."/>
        </authorList>
    </citation>
    <scope>NUCLEOTIDE SEQUENCE [LARGE SCALE GENOMIC DNA]</scope>
    <source>
        <strain evidence="4">JCM 18053</strain>
    </source>
</reference>
<feature type="compositionally biased region" description="Basic and acidic residues" evidence="1">
    <location>
        <begin position="1"/>
        <end position="11"/>
    </location>
</feature>
<evidence type="ECO:0000256" key="2">
    <source>
        <dbReference type="SAM" id="Phobius"/>
    </source>
</evidence>
<keyword evidence="2" id="KW-1133">Transmembrane helix</keyword>
<feature type="region of interest" description="Disordered" evidence="1">
    <location>
        <begin position="1"/>
        <end position="23"/>
    </location>
</feature>
<protein>
    <submittedName>
        <fullName evidence="3">Uncharacterized protein</fullName>
    </submittedName>
</protein>
<accession>A0ABP9NRZ1</accession>
<keyword evidence="2" id="KW-0472">Membrane</keyword>
<proteinExistence type="predicted"/>
<keyword evidence="4" id="KW-1185">Reference proteome</keyword>
<sequence>MKTSSDNDLRARFQAQRQAEREQAPCWDGITLQSPGRARKPMLNLRLLALPACAAALLVLVTWLALPAPAPRLVEALPVLLDNPAAPLFAGLEPDTAAPSDFLLPSYLQIELP</sequence>
<name>A0ABP9NRZ1_9BACT</name>
<evidence type="ECO:0000256" key="1">
    <source>
        <dbReference type="SAM" id="MobiDB-lite"/>
    </source>
</evidence>
<comment type="caution">
    <text evidence="3">The sequence shown here is derived from an EMBL/GenBank/DDBJ whole genome shotgun (WGS) entry which is preliminary data.</text>
</comment>